<evidence type="ECO:0000256" key="2">
    <source>
        <dbReference type="ARBA" id="ARBA00023027"/>
    </source>
</evidence>
<keyword evidence="6" id="KW-1185">Reference proteome</keyword>
<dbReference type="Proteomes" id="UP000638014">
    <property type="component" value="Unassembled WGS sequence"/>
</dbReference>
<dbReference type="GO" id="GO:0005829">
    <property type="term" value="C:cytosol"/>
    <property type="evidence" value="ECO:0007669"/>
    <property type="project" value="TreeGrafter"/>
</dbReference>
<comment type="caution">
    <text evidence="5">The sequence shown here is derived from an EMBL/GenBank/DDBJ whole genome shotgun (WGS) entry which is preliminary data.</text>
</comment>
<name>A0A8J6QJ05_9GAMM</name>
<dbReference type="GO" id="GO:0019698">
    <property type="term" value="P:D-galacturonate catabolic process"/>
    <property type="evidence" value="ECO:0007669"/>
    <property type="project" value="TreeGrafter"/>
</dbReference>
<dbReference type="Pfam" id="PF08125">
    <property type="entry name" value="Mannitol_dh_C"/>
    <property type="match status" value="1"/>
</dbReference>
<dbReference type="SUPFAM" id="SSF51735">
    <property type="entry name" value="NAD(P)-binding Rossmann-fold domains"/>
    <property type="match status" value="1"/>
</dbReference>
<dbReference type="SUPFAM" id="SSF48179">
    <property type="entry name" value="6-phosphogluconate dehydrogenase C-terminal domain-like"/>
    <property type="match status" value="1"/>
</dbReference>
<dbReference type="AlphaFoldDB" id="A0A8J6QJ05"/>
<feature type="domain" description="Mannitol dehydrogenase N-terminal" evidence="3">
    <location>
        <begin position="17"/>
        <end position="257"/>
    </location>
</feature>
<dbReference type="InterPro" id="IPR008927">
    <property type="entry name" value="6-PGluconate_DH-like_C_sf"/>
</dbReference>
<dbReference type="GO" id="GO:0019592">
    <property type="term" value="P:mannitol catabolic process"/>
    <property type="evidence" value="ECO:0007669"/>
    <property type="project" value="TreeGrafter"/>
</dbReference>
<dbReference type="EMBL" id="JACXAF010000006">
    <property type="protein sequence ID" value="MBD1389021.1"/>
    <property type="molecule type" value="Genomic_DNA"/>
</dbReference>
<dbReference type="PANTHER" id="PTHR30524">
    <property type="entry name" value="MANNITOL-1-PHOSPHATE 5-DEHYDROGENASE"/>
    <property type="match status" value="1"/>
</dbReference>
<dbReference type="NCBIfam" id="NF002969">
    <property type="entry name" value="PRK03643.1"/>
    <property type="match status" value="1"/>
</dbReference>
<keyword evidence="1" id="KW-0560">Oxidoreductase</keyword>
<organism evidence="5 6">
    <name type="scientific">Neiella litorisoli</name>
    <dbReference type="NCBI Taxonomy" id="2771431"/>
    <lineage>
        <taxon>Bacteria</taxon>
        <taxon>Pseudomonadati</taxon>
        <taxon>Pseudomonadota</taxon>
        <taxon>Gammaproteobacteria</taxon>
        <taxon>Alteromonadales</taxon>
        <taxon>Echinimonadaceae</taxon>
        <taxon>Neiella</taxon>
    </lineage>
</organism>
<dbReference type="Gene3D" id="1.10.1040.10">
    <property type="entry name" value="N-(1-d-carboxylethyl)-l-norvaline Dehydrogenase, domain 2"/>
    <property type="match status" value="1"/>
</dbReference>
<reference evidence="5" key="1">
    <citation type="submission" date="2020-09" db="EMBL/GenBank/DDBJ databases">
        <title>A novel bacterium of genus Neiella, isolated from South China Sea.</title>
        <authorList>
            <person name="Huang H."/>
            <person name="Mo K."/>
            <person name="Hu Y."/>
        </authorList>
    </citation>
    <scope>NUCLEOTIDE SEQUENCE</scope>
    <source>
        <strain evidence="5">HB171785</strain>
    </source>
</reference>
<dbReference type="RefSeq" id="WP_191144122.1">
    <property type="nucleotide sequence ID" value="NZ_JACXAF010000006.1"/>
</dbReference>
<dbReference type="InterPro" id="IPR013118">
    <property type="entry name" value="Mannitol_DH_C"/>
</dbReference>
<keyword evidence="2" id="KW-0520">NAD</keyword>
<dbReference type="PANTHER" id="PTHR30524:SF0">
    <property type="entry name" value="ALTRONATE OXIDOREDUCTASE-RELATED"/>
    <property type="match status" value="1"/>
</dbReference>
<dbReference type="GO" id="GO:0008926">
    <property type="term" value="F:mannitol-1-phosphate 5-dehydrogenase activity"/>
    <property type="evidence" value="ECO:0007669"/>
    <property type="project" value="TreeGrafter"/>
</dbReference>
<evidence type="ECO:0000259" key="4">
    <source>
        <dbReference type="Pfam" id="PF08125"/>
    </source>
</evidence>
<dbReference type="InterPro" id="IPR013328">
    <property type="entry name" value="6PGD_dom2"/>
</dbReference>
<dbReference type="Pfam" id="PF01232">
    <property type="entry name" value="Mannitol_dh"/>
    <property type="match status" value="1"/>
</dbReference>
<gene>
    <name evidence="5" type="ORF">IC617_06230</name>
</gene>
<evidence type="ECO:0000256" key="1">
    <source>
        <dbReference type="ARBA" id="ARBA00023002"/>
    </source>
</evidence>
<sequence>MKQLNRKNYLATSYPTRIMQFGEGNFLRAFVDWQIDSLNKNCQLNAGIAIIRPIDYDALPLLNTQDGLYTAIVRGVDEQGQAVQNSTVIECVNEEIPVYKDFDRYMALAESPDIELIVSNTTEAGIEFIDSDRLSDRPCKAFPGKLTQWLYHRYLTFKGAADAGVMILPCELIDYNGEKLKEIVLRYCQLWDLEAGFVSWLNDANDFCSTLVDRIVTGFPRDEHAALQQQFGYEDNFMVTCEYFHLFVIQGPDKLKEFLNLDQSDLNILVVDDIYPYKQRKVAILNGAHTAMVPVAYLAGLDAVKEVVDDELFSKFVEQLIFNEVIPTLDLPQQELQEFANAVISRFQNPYIHHLLMSIALNSMTKFKTRLLPQLCKYVELKGELPPSIVAAMAGQILLYRGKRGDQSVELVDDAVWLTKFSALWQQFDDGAIQLTDLVASVLSFSEHWEQDLTAIPGLVAAVTERLSGYMEHGVREELEALLGAYQS</sequence>
<dbReference type="InterPro" id="IPR013131">
    <property type="entry name" value="Mannitol_DH_N"/>
</dbReference>
<protein>
    <submittedName>
        <fullName evidence="5">Tagaturonate reductase</fullName>
    </submittedName>
</protein>
<dbReference type="GO" id="GO:0009026">
    <property type="term" value="F:tagaturonate reductase activity"/>
    <property type="evidence" value="ECO:0007669"/>
    <property type="project" value="TreeGrafter"/>
</dbReference>
<evidence type="ECO:0000313" key="5">
    <source>
        <dbReference type="EMBL" id="MBD1389021.1"/>
    </source>
</evidence>
<feature type="domain" description="Mannitol dehydrogenase C-terminal" evidence="4">
    <location>
        <begin position="273"/>
        <end position="468"/>
    </location>
</feature>
<dbReference type="Gene3D" id="3.40.50.720">
    <property type="entry name" value="NAD(P)-binding Rossmann-like Domain"/>
    <property type="match status" value="1"/>
</dbReference>
<evidence type="ECO:0000313" key="6">
    <source>
        <dbReference type="Proteomes" id="UP000638014"/>
    </source>
</evidence>
<proteinExistence type="predicted"/>
<dbReference type="InterPro" id="IPR036291">
    <property type="entry name" value="NAD(P)-bd_dom_sf"/>
</dbReference>
<accession>A0A8J6QJ05</accession>
<evidence type="ECO:0000259" key="3">
    <source>
        <dbReference type="Pfam" id="PF01232"/>
    </source>
</evidence>